<dbReference type="EMBL" id="CM056813">
    <property type="protein sequence ID" value="KAJ8640359.1"/>
    <property type="molecule type" value="Genomic_DNA"/>
</dbReference>
<organism evidence="1 2">
    <name type="scientific">Persea americana</name>
    <name type="common">Avocado</name>
    <dbReference type="NCBI Taxonomy" id="3435"/>
    <lineage>
        <taxon>Eukaryota</taxon>
        <taxon>Viridiplantae</taxon>
        <taxon>Streptophyta</taxon>
        <taxon>Embryophyta</taxon>
        <taxon>Tracheophyta</taxon>
        <taxon>Spermatophyta</taxon>
        <taxon>Magnoliopsida</taxon>
        <taxon>Magnoliidae</taxon>
        <taxon>Laurales</taxon>
        <taxon>Lauraceae</taxon>
        <taxon>Persea</taxon>
    </lineage>
</organism>
<evidence type="ECO:0000313" key="1">
    <source>
        <dbReference type="EMBL" id="KAJ8640359.1"/>
    </source>
</evidence>
<gene>
    <name evidence="1" type="ORF">MRB53_017053</name>
</gene>
<keyword evidence="2" id="KW-1185">Reference proteome</keyword>
<reference evidence="1 2" key="1">
    <citation type="journal article" date="2022" name="Hortic Res">
        <title>A haplotype resolved chromosomal level avocado genome allows analysis of novel avocado genes.</title>
        <authorList>
            <person name="Nath O."/>
            <person name="Fletcher S.J."/>
            <person name="Hayward A."/>
            <person name="Shaw L.M."/>
            <person name="Masouleh A.K."/>
            <person name="Furtado A."/>
            <person name="Henry R.J."/>
            <person name="Mitter N."/>
        </authorList>
    </citation>
    <scope>NUCLEOTIDE SEQUENCE [LARGE SCALE GENOMIC DNA]</scope>
    <source>
        <strain evidence="2">cv. Hass</strain>
    </source>
</reference>
<accession>A0ACC2M3W9</accession>
<protein>
    <submittedName>
        <fullName evidence="1">Uncharacterized protein</fullName>
    </submittedName>
</protein>
<sequence length="126" mass="14005">MDVPETLLQYRFHLIVATLFSVFLVFLINYAPSLVTVVSYFWPLFLSTGVFLFSVVFFGRISPSESDTCGGRTGEELMHYVAGQEQHHAEGSLQYIGATATSKANNTLVSKVAHLCLCLIYAHSYC</sequence>
<comment type="caution">
    <text evidence="1">The sequence shown here is derived from an EMBL/GenBank/DDBJ whole genome shotgun (WGS) entry which is preliminary data.</text>
</comment>
<proteinExistence type="predicted"/>
<evidence type="ECO:0000313" key="2">
    <source>
        <dbReference type="Proteomes" id="UP001234297"/>
    </source>
</evidence>
<name>A0ACC2M3W9_PERAE</name>
<dbReference type="Proteomes" id="UP001234297">
    <property type="component" value="Chromosome 5"/>
</dbReference>